<reference evidence="2 3" key="1">
    <citation type="submission" date="2018-11" db="EMBL/GenBank/DDBJ databases">
        <authorList>
            <consortium name="Pathogen Informatics"/>
        </authorList>
    </citation>
    <scope>NUCLEOTIDE SEQUENCE [LARGE SCALE GENOMIC DNA]</scope>
</reference>
<dbReference type="Proteomes" id="UP000270094">
    <property type="component" value="Unassembled WGS sequence"/>
</dbReference>
<dbReference type="AlphaFoldDB" id="A0A3P7JYD5"/>
<evidence type="ECO:0000256" key="1">
    <source>
        <dbReference type="SAM" id="MobiDB-lite"/>
    </source>
</evidence>
<sequence length="113" mass="12556">MLYSPCITSFRKSISPETPPALPSTTTSFLLFHASFPERQCVVIRPQLAVKTLVSIQPDTVASANRVLLVADWWRCGGSAPPMLRPSAHGRFSQTGRKRFRNGREAGKRRSQS</sequence>
<name>A0A3P7JYD5_STRVU</name>
<evidence type="ECO:0000313" key="2">
    <source>
        <dbReference type="EMBL" id="VDM83954.1"/>
    </source>
</evidence>
<evidence type="ECO:0000313" key="3">
    <source>
        <dbReference type="Proteomes" id="UP000270094"/>
    </source>
</evidence>
<gene>
    <name evidence="2" type="ORF">SVUK_LOCUS18952</name>
</gene>
<accession>A0A3P7JYD5</accession>
<dbReference type="EMBL" id="UYYB01126498">
    <property type="protein sequence ID" value="VDM83954.1"/>
    <property type="molecule type" value="Genomic_DNA"/>
</dbReference>
<organism evidence="2 3">
    <name type="scientific">Strongylus vulgaris</name>
    <name type="common">Blood worm</name>
    <dbReference type="NCBI Taxonomy" id="40348"/>
    <lineage>
        <taxon>Eukaryota</taxon>
        <taxon>Metazoa</taxon>
        <taxon>Ecdysozoa</taxon>
        <taxon>Nematoda</taxon>
        <taxon>Chromadorea</taxon>
        <taxon>Rhabditida</taxon>
        <taxon>Rhabditina</taxon>
        <taxon>Rhabditomorpha</taxon>
        <taxon>Strongyloidea</taxon>
        <taxon>Strongylidae</taxon>
        <taxon>Strongylus</taxon>
    </lineage>
</organism>
<feature type="region of interest" description="Disordered" evidence="1">
    <location>
        <begin position="83"/>
        <end position="113"/>
    </location>
</feature>
<protein>
    <submittedName>
        <fullName evidence="2">Uncharacterized protein</fullName>
    </submittedName>
</protein>
<proteinExistence type="predicted"/>
<keyword evidence="3" id="KW-1185">Reference proteome</keyword>
<feature type="compositionally biased region" description="Basic and acidic residues" evidence="1">
    <location>
        <begin position="102"/>
        <end position="113"/>
    </location>
</feature>